<accession>A0A0F9K2Z1</accession>
<sequence>MEELAKKLGLEYVELELLKMIHPIFDVCMTRKAACVSLGICVSTGRRIWNDMLIKYPALTDSMGKWNNPRGIKREKVRSPRRVGFIDTIDIENGDFDGDRVVRRF</sequence>
<organism evidence="1">
    <name type="scientific">marine sediment metagenome</name>
    <dbReference type="NCBI Taxonomy" id="412755"/>
    <lineage>
        <taxon>unclassified sequences</taxon>
        <taxon>metagenomes</taxon>
        <taxon>ecological metagenomes</taxon>
    </lineage>
</organism>
<gene>
    <name evidence="1" type="ORF">LCGC14_1752070</name>
</gene>
<dbReference type="EMBL" id="LAZR01016172">
    <property type="protein sequence ID" value="KKM05638.1"/>
    <property type="molecule type" value="Genomic_DNA"/>
</dbReference>
<evidence type="ECO:0000313" key="1">
    <source>
        <dbReference type="EMBL" id="KKM05638.1"/>
    </source>
</evidence>
<name>A0A0F9K2Z1_9ZZZZ</name>
<reference evidence="1" key="1">
    <citation type="journal article" date="2015" name="Nature">
        <title>Complex archaea that bridge the gap between prokaryotes and eukaryotes.</title>
        <authorList>
            <person name="Spang A."/>
            <person name="Saw J.H."/>
            <person name="Jorgensen S.L."/>
            <person name="Zaremba-Niedzwiedzka K."/>
            <person name="Martijn J."/>
            <person name="Lind A.E."/>
            <person name="van Eijk R."/>
            <person name="Schleper C."/>
            <person name="Guy L."/>
            <person name="Ettema T.J."/>
        </authorList>
    </citation>
    <scope>NUCLEOTIDE SEQUENCE</scope>
</reference>
<protein>
    <submittedName>
        <fullName evidence="1">Uncharacterized protein</fullName>
    </submittedName>
</protein>
<proteinExistence type="predicted"/>
<dbReference type="AlphaFoldDB" id="A0A0F9K2Z1"/>
<comment type="caution">
    <text evidence="1">The sequence shown here is derived from an EMBL/GenBank/DDBJ whole genome shotgun (WGS) entry which is preliminary data.</text>
</comment>